<dbReference type="AlphaFoldDB" id="A0A919Q1K9"/>
<evidence type="ECO:0000256" key="1">
    <source>
        <dbReference type="SAM" id="MobiDB-lite"/>
    </source>
</evidence>
<protein>
    <recommendedName>
        <fullName evidence="4">YdhG-like domain-containing protein</fullName>
    </recommendedName>
</protein>
<name>A0A919Q1K9_9MICO</name>
<feature type="compositionally biased region" description="Basic and acidic residues" evidence="1">
    <location>
        <begin position="11"/>
        <end position="26"/>
    </location>
</feature>
<keyword evidence="3" id="KW-1185">Reference proteome</keyword>
<dbReference type="Gene3D" id="3.90.1150.200">
    <property type="match status" value="1"/>
</dbReference>
<reference evidence="2" key="1">
    <citation type="submission" date="2021-01" db="EMBL/GenBank/DDBJ databases">
        <title>Whole genome shotgun sequence of Demequina activiva NBRC 110675.</title>
        <authorList>
            <person name="Komaki H."/>
            <person name="Tamura T."/>
        </authorList>
    </citation>
    <scope>NUCLEOTIDE SEQUENCE</scope>
    <source>
        <strain evidence="2">NBRC 110675</strain>
    </source>
</reference>
<proteinExistence type="predicted"/>
<organism evidence="2 3">
    <name type="scientific">Demequina activiva</name>
    <dbReference type="NCBI Taxonomy" id="1582364"/>
    <lineage>
        <taxon>Bacteria</taxon>
        <taxon>Bacillati</taxon>
        <taxon>Actinomycetota</taxon>
        <taxon>Actinomycetes</taxon>
        <taxon>Micrococcales</taxon>
        <taxon>Demequinaceae</taxon>
        <taxon>Demequina</taxon>
    </lineage>
</organism>
<evidence type="ECO:0000313" key="2">
    <source>
        <dbReference type="EMBL" id="GIG53582.1"/>
    </source>
</evidence>
<gene>
    <name evidence="2" type="ORF">Dac01nite_03340</name>
</gene>
<dbReference type="RefSeq" id="WP_203653033.1">
    <property type="nucleotide sequence ID" value="NZ_BONR01000001.1"/>
</dbReference>
<dbReference type="SUPFAM" id="SSF159888">
    <property type="entry name" value="YdhG-like"/>
    <property type="match status" value="1"/>
</dbReference>
<dbReference type="Proteomes" id="UP000652354">
    <property type="component" value="Unassembled WGS sequence"/>
</dbReference>
<sequence>MSSGWTAAEKAAMKERADELRAEKGGKKRADALADLMAKVAEMPDGERTMAERLHTLVTEAAPELEPRTWYGMPAWSKGGTVLCFFQAASKFESRYSTFGFQDVAELDDGAMWPASFALVSLGPDEEKAITGLVKRAVGDG</sequence>
<comment type="caution">
    <text evidence="2">The sequence shown here is derived from an EMBL/GenBank/DDBJ whole genome shotgun (WGS) entry which is preliminary data.</text>
</comment>
<accession>A0A919Q1K9</accession>
<dbReference type="EMBL" id="BONR01000001">
    <property type="protein sequence ID" value="GIG53582.1"/>
    <property type="molecule type" value="Genomic_DNA"/>
</dbReference>
<evidence type="ECO:0000313" key="3">
    <source>
        <dbReference type="Proteomes" id="UP000652354"/>
    </source>
</evidence>
<evidence type="ECO:0008006" key="4">
    <source>
        <dbReference type="Google" id="ProtNLM"/>
    </source>
</evidence>
<feature type="region of interest" description="Disordered" evidence="1">
    <location>
        <begin position="1"/>
        <end position="26"/>
    </location>
</feature>